<gene>
    <name evidence="2" type="ORF">TRITD_7Av1G238790</name>
</gene>
<keyword evidence="3" id="KW-1185">Reference proteome</keyword>
<dbReference type="InterPro" id="IPR011009">
    <property type="entry name" value="Kinase-like_dom_sf"/>
</dbReference>
<evidence type="ECO:0008006" key="4">
    <source>
        <dbReference type="Google" id="ProtNLM"/>
    </source>
</evidence>
<protein>
    <recommendedName>
        <fullName evidence="4">Mitogen-activated protein kinase</fullName>
    </recommendedName>
</protein>
<name>A0A9R0ZKS7_TRITD</name>
<dbReference type="SUPFAM" id="SSF56112">
    <property type="entry name" value="Protein kinase-like (PK-like)"/>
    <property type="match status" value="1"/>
</dbReference>
<accession>A0A9R0ZKS7</accession>
<feature type="compositionally biased region" description="Basic and acidic residues" evidence="1">
    <location>
        <begin position="84"/>
        <end position="95"/>
    </location>
</feature>
<evidence type="ECO:0000256" key="1">
    <source>
        <dbReference type="SAM" id="MobiDB-lite"/>
    </source>
</evidence>
<reference evidence="2 3" key="1">
    <citation type="submission" date="2017-09" db="EMBL/GenBank/DDBJ databases">
        <authorList>
            <consortium name="International Durum Wheat Genome Sequencing Consortium (IDWGSC)"/>
            <person name="Milanesi L."/>
        </authorList>
    </citation>
    <scope>NUCLEOTIDE SEQUENCE [LARGE SCALE GENOMIC DNA]</scope>
    <source>
        <strain evidence="3">cv. Svevo</strain>
    </source>
</reference>
<dbReference type="Proteomes" id="UP000324705">
    <property type="component" value="Chromosome 7A"/>
</dbReference>
<dbReference type="Gramene" id="TRITD7Av1G238790.1">
    <property type="protein sequence ID" value="TRITD7Av1G238790.1"/>
    <property type="gene ID" value="TRITD7Av1G238790"/>
</dbReference>
<evidence type="ECO:0000313" key="2">
    <source>
        <dbReference type="EMBL" id="VAI79530.1"/>
    </source>
</evidence>
<dbReference type="AlphaFoldDB" id="A0A9R0ZKS7"/>
<organism evidence="2 3">
    <name type="scientific">Triticum turgidum subsp. durum</name>
    <name type="common">Durum wheat</name>
    <name type="synonym">Triticum durum</name>
    <dbReference type="NCBI Taxonomy" id="4567"/>
    <lineage>
        <taxon>Eukaryota</taxon>
        <taxon>Viridiplantae</taxon>
        <taxon>Streptophyta</taxon>
        <taxon>Embryophyta</taxon>
        <taxon>Tracheophyta</taxon>
        <taxon>Spermatophyta</taxon>
        <taxon>Magnoliopsida</taxon>
        <taxon>Liliopsida</taxon>
        <taxon>Poales</taxon>
        <taxon>Poaceae</taxon>
        <taxon>BOP clade</taxon>
        <taxon>Pooideae</taxon>
        <taxon>Triticodae</taxon>
        <taxon>Triticeae</taxon>
        <taxon>Triticinae</taxon>
        <taxon>Triticum</taxon>
    </lineage>
</organism>
<feature type="compositionally biased region" description="Basic and acidic residues" evidence="1">
    <location>
        <begin position="111"/>
        <end position="123"/>
    </location>
</feature>
<dbReference type="Gene3D" id="3.30.200.20">
    <property type="entry name" value="Phosphorylase Kinase, domain 1"/>
    <property type="match status" value="1"/>
</dbReference>
<feature type="region of interest" description="Disordered" evidence="1">
    <location>
        <begin position="84"/>
        <end position="146"/>
    </location>
</feature>
<sequence>MEPESVKFMAREMRILRRLDHPNIIRLDGIATSRMHRSIYLVFDFMYSDLARLIARPLTLPQFFSTPPLACDVSDLPCVYKEEAADPTTPHDGRKSKPRQRSQKRRNSGKQRADREQHGDEPKLSNGESPNPNKEEENTAWPAKSGPLCMTLKLGLPLEEQVLAESAIVKASTSTTSQRFAVSPMRSFLPADEPQLRRANTYHATGDEHTGGAIAHRGVAIRSAT</sequence>
<proteinExistence type="predicted"/>
<evidence type="ECO:0000313" key="3">
    <source>
        <dbReference type="Proteomes" id="UP000324705"/>
    </source>
</evidence>
<feature type="compositionally biased region" description="Basic residues" evidence="1">
    <location>
        <begin position="96"/>
        <end position="109"/>
    </location>
</feature>
<dbReference type="EMBL" id="LT934123">
    <property type="protein sequence ID" value="VAI79530.1"/>
    <property type="molecule type" value="Genomic_DNA"/>
</dbReference>